<name>A0A3L8PRX8_9GAMM</name>
<dbReference type="EMBL" id="QZEI01000093">
    <property type="protein sequence ID" value="RLV58145.1"/>
    <property type="molecule type" value="Genomic_DNA"/>
</dbReference>
<gene>
    <name evidence="2" type="ORF">D5018_18795</name>
</gene>
<feature type="chain" id="PRO_5017971331" description="SPOR domain-containing protein" evidence="1">
    <location>
        <begin position="20"/>
        <end position="105"/>
    </location>
</feature>
<evidence type="ECO:0000256" key="1">
    <source>
        <dbReference type="SAM" id="SignalP"/>
    </source>
</evidence>
<sequence>MNKIAITLLLLVMTAPSFASEGNYWYFSYARAGSQMMPAEFRFSGIVKCKVEPSVGTAYGEFYGDSRKGPFKSQKEADDALDRDIKRIQLVNPDTKFIRNNAKCF</sequence>
<protein>
    <recommendedName>
        <fullName evidence="4">SPOR domain-containing protein</fullName>
    </recommendedName>
</protein>
<evidence type="ECO:0008006" key="4">
    <source>
        <dbReference type="Google" id="ProtNLM"/>
    </source>
</evidence>
<dbReference type="RefSeq" id="WP_121840524.1">
    <property type="nucleotide sequence ID" value="NZ_ML014842.1"/>
</dbReference>
<feature type="signal peptide" evidence="1">
    <location>
        <begin position="1"/>
        <end position="19"/>
    </location>
</feature>
<evidence type="ECO:0000313" key="3">
    <source>
        <dbReference type="Proteomes" id="UP000281474"/>
    </source>
</evidence>
<dbReference type="Proteomes" id="UP000281474">
    <property type="component" value="Unassembled WGS sequence"/>
</dbReference>
<organism evidence="2 3">
    <name type="scientific">Parashewanella curva</name>
    <dbReference type="NCBI Taxonomy" id="2338552"/>
    <lineage>
        <taxon>Bacteria</taxon>
        <taxon>Pseudomonadati</taxon>
        <taxon>Pseudomonadota</taxon>
        <taxon>Gammaproteobacteria</taxon>
        <taxon>Alteromonadales</taxon>
        <taxon>Shewanellaceae</taxon>
        <taxon>Parashewanella</taxon>
    </lineage>
</organism>
<accession>A0A3L8PRX8</accession>
<dbReference type="AlphaFoldDB" id="A0A3L8PRX8"/>
<proteinExistence type="predicted"/>
<evidence type="ECO:0000313" key="2">
    <source>
        <dbReference type="EMBL" id="RLV58145.1"/>
    </source>
</evidence>
<keyword evidence="3" id="KW-1185">Reference proteome</keyword>
<reference evidence="2 3" key="1">
    <citation type="submission" date="2018-09" db="EMBL/GenBank/DDBJ databases">
        <title>Phylogeny of the Shewanellaceae, and recommendation for two new genera, Pseudoshewanella and Parashewanella.</title>
        <authorList>
            <person name="Wang G."/>
        </authorList>
    </citation>
    <scope>NUCLEOTIDE SEQUENCE [LARGE SCALE GENOMIC DNA]</scope>
    <source>
        <strain evidence="2 3">C51</strain>
    </source>
</reference>
<comment type="caution">
    <text evidence="2">The sequence shown here is derived from an EMBL/GenBank/DDBJ whole genome shotgun (WGS) entry which is preliminary data.</text>
</comment>
<keyword evidence="1" id="KW-0732">Signal</keyword>